<dbReference type="RefSeq" id="WP_302723990.1">
    <property type="nucleotide sequence ID" value="NZ_JAULRU010000731.1"/>
</dbReference>
<reference evidence="1 2" key="1">
    <citation type="submission" date="2023-11" db="EMBL/GenBank/DDBJ databases">
        <title>Gilvimarinus fulvus sp. nov., isolated from the surface of Kelp.</title>
        <authorList>
            <person name="Sun Y.Y."/>
            <person name="Gong Y."/>
            <person name="Du Z.J."/>
        </authorList>
    </citation>
    <scope>NUCLEOTIDE SEQUENCE [LARGE SCALE GENOMIC DNA]</scope>
    <source>
        <strain evidence="1 2">SDUM040013</strain>
    </source>
</reference>
<evidence type="ECO:0000313" key="2">
    <source>
        <dbReference type="Proteomes" id="UP001273505"/>
    </source>
</evidence>
<dbReference type="PANTHER" id="PTHR37946">
    <property type="entry name" value="SLL1969 PROTEIN"/>
    <property type="match status" value="1"/>
</dbReference>
<keyword evidence="2" id="KW-1185">Reference proteome</keyword>
<dbReference type="InterPro" id="IPR029058">
    <property type="entry name" value="AB_hydrolase_fold"/>
</dbReference>
<dbReference type="Gene3D" id="3.40.50.1820">
    <property type="entry name" value="alpha/beta hydrolase"/>
    <property type="match status" value="1"/>
</dbReference>
<proteinExistence type="predicted"/>
<protein>
    <submittedName>
        <fullName evidence="1">Alpha/beta hydrolase</fullName>
    </submittedName>
</protein>
<dbReference type="EMBL" id="JAXAFO010000038">
    <property type="protein sequence ID" value="MDX6851036.1"/>
    <property type="molecule type" value="Genomic_DNA"/>
</dbReference>
<gene>
    <name evidence="1" type="ORF">SCD92_16790</name>
</gene>
<evidence type="ECO:0000313" key="1">
    <source>
        <dbReference type="EMBL" id="MDX6851036.1"/>
    </source>
</evidence>
<dbReference type="PANTHER" id="PTHR37946:SF1">
    <property type="entry name" value="SLL1969 PROTEIN"/>
    <property type="match status" value="1"/>
</dbReference>
<dbReference type="Pfam" id="PF06028">
    <property type="entry name" value="DUF915"/>
    <property type="match status" value="1"/>
</dbReference>
<keyword evidence="1" id="KW-0378">Hydrolase</keyword>
<dbReference type="GO" id="GO:0016787">
    <property type="term" value="F:hydrolase activity"/>
    <property type="evidence" value="ECO:0007669"/>
    <property type="project" value="UniProtKB-KW"/>
</dbReference>
<name>A0ABU4S3P2_9GAMM</name>
<comment type="caution">
    <text evidence="1">The sequence shown here is derived from an EMBL/GenBank/DDBJ whole genome shotgun (WGS) entry which is preliminary data.</text>
</comment>
<accession>A0ABU4S3P2</accession>
<dbReference type="SUPFAM" id="SSF53474">
    <property type="entry name" value="alpha/beta-Hydrolases"/>
    <property type="match status" value="1"/>
</dbReference>
<dbReference type="Proteomes" id="UP001273505">
    <property type="component" value="Unassembled WGS sequence"/>
</dbReference>
<sequence length="404" mass="44072">MKKALWIATIFCSACSLQEIKQEADATNSAATIQGTLTTTEPAYQSYAGAFSVNDGHYLLRATAKVDGGSYSITLPPGDYAVGAYTDINGNGAFDADVDLSAYWSNQDGSPVVERLNANSVNNVPPLALTSLSSNKFNPDLHSRNYKALENMGRVVALSDPMFSDESAKLGVWQPLTYLETYGGGLMFLQEFEENKIPVIFVHGIFGSTTSFSDVIDGLDTSVYQPWVLQYPSGLSLGLISDYWVKAIDELSNTYKFDHFQVVAHSMGGVVTRDFVRKFSAQNHSASISKVITVNSPLMGMPSAQKGVKYSPIVVPSWQDVATDSDFITTLHQWSWPDDLDYTLVASYLPGEPGDGIVDLTSSTSDRLQNEASQFYLMQGEHTQSLSKPVLVNFLLDEIHSASP</sequence>
<organism evidence="1 2">
    <name type="scientific">Gilvimarinus gilvus</name>
    <dbReference type="NCBI Taxonomy" id="3058038"/>
    <lineage>
        <taxon>Bacteria</taxon>
        <taxon>Pseudomonadati</taxon>
        <taxon>Pseudomonadota</taxon>
        <taxon>Gammaproteobacteria</taxon>
        <taxon>Cellvibrionales</taxon>
        <taxon>Cellvibrionaceae</taxon>
        <taxon>Gilvimarinus</taxon>
    </lineage>
</organism>
<dbReference type="InterPro" id="IPR010315">
    <property type="entry name" value="DUF915_hydro-like"/>
</dbReference>